<accession>A0A412MBJ0</accession>
<evidence type="ECO:0000313" key="3">
    <source>
        <dbReference type="EMBL" id="RGT06941.1"/>
    </source>
</evidence>
<sequence>MGYYLRMEEILSLQLKSQEQIERWKEELQEVGKTLEVLGDTNELQGEAGTKLKDNIKNIHMPIKTEIEALLDLFQENYSKYVLGFMELEESNTAIIKQDVLERQQKQLNLYKESYTDIYENIVDELSKVDDLFSYSIEFQVPEKIDTLMVTLTDINEKIGEYDVSHANDMSLLDEGITLMRMKFSK</sequence>
<organism evidence="3 4">
    <name type="scientific">Dorea formicigenerans</name>
    <dbReference type="NCBI Taxonomy" id="39486"/>
    <lineage>
        <taxon>Bacteria</taxon>
        <taxon>Bacillati</taxon>
        <taxon>Bacillota</taxon>
        <taxon>Clostridia</taxon>
        <taxon>Lachnospirales</taxon>
        <taxon>Lachnospiraceae</taxon>
        <taxon>Dorea</taxon>
    </lineage>
</organism>
<gene>
    <name evidence="3" type="ORF">DWX53_14195</name>
</gene>
<dbReference type="AlphaFoldDB" id="A0A412MBJ0"/>
<evidence type="ECO:0000259" key="2">
    <source>
        <dbReference type="PROSITE" id="PS51756"/>
    </source>
</evidence>
<evidence type="ECO:0000256" key="1">
    <source>
        <dbReference type="ARBA" id="ARBA00034117"/>
    </source>
</evidence>
<dbReference type="Pfam" id="PF04740">
    <property type="entry name" value="LXG"/>
    <property type="match status" value="1"/>
</dbReference>
<dbReference type="InterPro" id="IPR006829">
    <property type="entry name" value="LXG_dom"/>
</dbReference>
<dbReference type="PROSITE" id="PS51756">
    <property type="entry name" value="LXG"/>
    <property type="match status" value="1"/>
</dbReference>
<proteinExistence type="inferred from homology"/>
<comment type="caution">
    <text evidence="3">The sequence shown here is derived from an EMBL/GenBank/DDBJ whole genome shotgun (WGS) entry which is preliminary data.</text>
</comment>
<dbReference type="GeneID" id="42786544"/>
<protein>
    <recommendedName>
        <fullName evidence="2">LXG domain-containing protein</fullName>
    </recommendedName>
</protein>
<dbReference type="Proteomes" id="UP000283630">
    <property type="component" value="Unassembled WGS sequence"/>
</dbReference>
<comment type="similarity">
    <text evidence="1">In the N-terminal section; belongs to the LXG family.</text>
</comment>
<name>A0A412MBJ0_9FIRM</name>
<evidence type="ECO:0000313" key="4">
    <source>
        <dbReference type="Proteomes" id="UP000283630"/>
    </source>
</evidence>
<feature type="domain" description="LXG" evidence="2">
    <location>
        <begin position="1"/>
        <end position="186"/>
    </location>
</feature>
<dbReference type="EMBL" id="QRWH01000019">
    <property type="protein sequence ID" value="RGT06941.1"/>
    <property type="molecule type" value="Genomic_DNA"/>
</dbReference>
<dbReference type="RefSeq" id="WP_022250348.1">
    <property type="nucleotide sequence ID" value="NZ_QRWH01000019.1"/>
</dbReference>
<reference evidence="3 4" key="1">
    <citation type="submission" date="2018-08" db="EMBL/GenBank/DDBJ databases">
        <title>A genome reference for cultivated species of the human gut microbiota.</title>
        <authorList>
            <person name="Zou Y."/>
            <person name="Xue W."/>
            <person name="Luo G."/>
        </authorList>
    </citation>
    <scope>NUCLEOTIDE SEQUENCE [LARGE SCALE GENOMIC DNA]</scope>
    <source>
        <strain evidence="3 4">AF19-4AC</strain>
    </source>
</reference>